<evidence type="ECO:0008006" key="4">
    <source>
        <dbReference type="Google" id="ProtNLM"/>
    </source>
</evidence>
<protein>
    <recommendedName>
        <fullName evidence="4">Peptidase S6 domain-containing protein</fullName>
    </recommendedName>
</protein>
<evidence type="ECO:0000256" key="1">
    <source>
        <dbReference type="SAM" id="MobiDB-lite"/>
    </source>
</evidence>
<evidence type="ECO:0000313" key="2">
    <source>
        <dbReference type="EMBL" id="BAM33210.1"/>
    </source>
</evidence>
<dbReference type="Gene3D" id="2.40.10.120">
    <property type="match status" value="1"/>
</dbReference>
<dbReference type="AlphaFoldDB" id="A0AAI8QHV6"/>
<dbReference type="RefSeq" id="WP_015453814.1">
    <property type="nucleotide sequence ID" value="NC_020555.1"/>
</dbReference>
<reference evidence="2 3" key="1">
    <citation type="journal article" date="2012" name="J. Bacteriol.">
        <title>Complete Genome Sequence of Helicobacter cinaedi Type Strain ATCC BAA-847.</title>
        <authorList>
            <person name="Miyoshi-Akiyama T."/>
            <person name="Takeshita N."/>
            <person name="Ohmagari N."/>
            <person name="Kirikae T."/>
        </authorList>
    </citation>
    <scope>NUCLEOTIDE SEQUENCE [LARGE SCALE GENOMIC DNA]</scope>
    <source>
        <strain evidence="2 3">ATCC BAA-847</strain>
    </source>
</reference>
<proteinExistence type="predicted"/>
<dbReference type="Proteomes" id="UP000006036">
    <property type="component" value="Chromosome 1"/>
</dbReference>
<dbReference type="KEGG" id="hcb:HCBAA847_1992"/>
<feature type="region of interest" description="Disordered" evidence="1">
    <location>
        <begin position="1"/>
        <end position="20"/>
    </location>
</feature>
<evidence type="ECO:0000313" key="3">
    <source>
        <dbReference type="Proteomes" id="UP000006036"/>
    </source>
</evidence>
<organism evidence="2 3">
    <name type="scientific">Helicobacter cinaedi CCUG 18818 = ATCC BAA-847</name>
    <dbReference type="NCBI Taxonomy" id="537971"/>
    <lineage>
        <taxon>Bacteria</taxon>
        <taxon>Pseudomonadati</taxon>
        <taxon>Campylobacterota</taxon>
        <taxon>Epsilonproteobacteria</taxon>
        <taxon>Campylobacterales</taxon>
        <taxon>Helicobacteraceae</taxon>
        <taxon>Helicobacter</taxon>
    </lineage>
</organism>
<accession>A0AAI8QHV6</accession>
<dbReference type="EMBL" id="AP012492">
    <property type="protein sequence ID" value="BAM33210.1"/>
    <property type="molecule type" value="Genomic_DNA"/>
</dbReference>
<feature type="compositionally biased region" description="Polar residues" evidence="1">
    <location>
        <begin position="11"/>
        <end position="20"/>
    </location>
</feature>
<gene>
    <name evidence="2" type="ORF">HCBAA847_1992</name>
</gene>
<name>A0AAI8QHV6_9HELI</name>
<sequence length="277" mass="30084">MSFEAPIIDQSARSNNGNSTSLGRNFAITATHMNTITDPSSTATNELKWGNTLYATQTNKPQQSGNNGLDVKFLRYRKYIVEGQTEIFDTSLPLTNGRTSKPNETDQKQNLETLKNALEAYKKADGSILAFQAGQGLLSIRGGDGTSFNSAGISDLTGLRGGSFGELWDNMLYGESSVKNYGLQVTVGLTNDFYNAITSGDSGTGFCIYNKKRAKVGFAWGNLHSTGQWGASNIAVATKKDFEAYQKEYEQEIDLKNAGNGGSNGKLTLRMGNRLYQ</sequence>